<dbReference type="NCBIfam" id="NF038050">
    <property type="entry name" value="NrtS"/>
    <property type="match status" value="1"/>
</dbReference>
<feature type="transmembrane region" description="Helical" evidence="1">
    <location>
        <begin position="12"/>
        <end position="31"/>
    </location>
</feature>
<protein>
    <recommendedName>
        <fullName evidence="4">Phosphoenolpyruvate protein kinase</fullName>
    </recommendedName>
</protein>
<comment type="caution">
    <text evidence="2">The sequence shown here is derived from an EMBL/GenBank/DDBJ whole genome shotgun (WGS) entry which is preliminary data.</text>
</comment>
<keyword evidence="3" id="KW-1185">Reference proteome</keyword>
<dbReference type="Proteomes" id="UP000191418">
    <property type="component" value="Unassembled WGS sequence"/>
</dbReference>
<accession>A0A1T4SAU2</accession>
<reference evidence="2 3" key="1">
    <citation type="submission" date="2017-01" db="EMBL/GenBank/DDBJ databases">
        <title>Genome Sequencing of a Marine Spirillum, Oceanospirillum multiglobuliferum ATCC 33336, from Japan.</title>
        <authorList>
            <person name="Carney J.G."/>
            <person name="Trachtenberg A.M."/>
            <person name="Rheaume B.A."/>
            <person name="Linnane J.D."/>
            <person name="Pitts N.L."/>
            <person name="Mykles D.L."/>
            <person name="Maclea K.S."/>
        </authorList>
    </citation>
    <scope>NUCLEOTIDE SEQUENCE [LARGE SCALE GENOMIC DNA]</scope>
    <source>
        <strain evidence="2 3">ATCC 33336</strain>
    </source>
</reference>
<dbReference type="RefSeq" id="WP_078746400.1">
    <property type="nucleotide sequence ID" value="NZ_FUXG01000027.1"/>
</dbReference>
<keyword evidence="1" id="KW-0472">Membrane</keyword>
<feature type="transmembrane region" description="Helical" evidence="1">
    <location>
        <begin position="51"/>
        <end position="70"/>
    </location>
</feature>
<sequence>MPKWFSIATEKAILKRSIKVMAIVGTSLMLINHGDRLISNTLETEHIFKIVLTYLVPFSVATYSSVVARLES</sequence>
<evidence type="ECO:0008006" key="4">
    <source>
        <dbReference type="Google" id="ProtNLM"/>
    </source>
</evidence>
<evidence type="ECO:0000256" key="1">
    <source>
        <dbReference type="SAM" id="Phobius"/>
    </source>
</evidence>
<organism evidence="2 3">
    <name type="scientific">Oceanospirillum multiglobuliferum</name>
    <dbReference type="NCBI Taxonomy" id="64969"/>
    <lineage>
        <taxon>Bacteria</taxon>
        <taxon>Pseudomonadati</taxon>
        <taxon>Pseudomonadota</taxon>
        <taxon>Gammaproteobacteria</taxon>
        <taxon>Oceanospirillales</taxon>
        <taxon>Oceanospirillaceae</taxon>
        <taxon>Oceanospirillum</taxon>
    </lineage>
</organism>
<name>A0A1T4SAU2_9GAMM</name>
<keyword evidence="1" id="KW-1133">Transmembrane helix</keyword>
<dbReference type="InterPro" id="IPR047700">
    <property type="entry name" value="NrtS-like"/>
</dbReference>
<dbReference type="STRING" id="64969.SAMN02745127_02882"/>
<proteinExistence type="predicted"/>
<dbReference type="AlphaFoldDB" id="A0A1T4SAU2"/>
<evidence type="ECO:0000313" key="3">
    <source>
        <dbReference type="Proteomes" id="UP000191418"/>
    </source>
</evidence>
<dbReference type="EMBL" id="MTSM01000014">
    <property type="protein sequence ID" value="OPX54999.1"/>
    <property type="molecule type" value="Genomic_DNA"/>
</dbReference>
<dbReference type="OrthoDB" id="282896at2"/>
<keyword evidence="1" id="KW-0812">Transmembrane</keyword>
<gene>
    <name evidence="2" type="ORF">BTE48_10885</name>
</gene>
<evidence type="ECO:0000313" key="2">
    <source>
        <dbReference type="EMBL" id="OPX54999.1"/>
    </source>
</evidence>